<keyword evidence="7" id="KW-1185">Reference proteome</keyword>
<dbReference type="Proteomes" id="UP000658656">
    <property type="component" value="Unassembled WGS sequence"/>
</dbReference>
<name>A0A8H9J1Z6_9PSEU</name>
<dbReference type="Pfam" id="PF03466">
    <property type="entry name" value="LysR_substrate"/>
    <property type="match status" value="1"/>
</dbReference>
<evidence type="ECO:0000256" key="1">
    <source>
        <dbReference type="ARBA" id="ARBA00009437"/>
    </source>
</evidence>
<dbReference type="RefSeq" id="WP_183176549.1">
    <property type="nucleotide sequence ID" value="NZ_BNAV01000010.1"/>
</dbReference>
<dbReference type="PANTHER" id="PTHR30346:SF0">
    <property type="entry name" value="HCA OPERON TRANSCRIPTIONAL ACTIVATOR HCAR"/>
    <property type="match status" value="1"/>
</dbReference>
<feature type="domain" description="LysR substrate-binding" evidence="5">
    <location>
        <begin position="8"/>
        <end position="211"/>
    </location>
</feature>
<evidence type="ECO:0000256" key="4">
    <source>
        <dbReference type="ARBA" id="ARBA00023163"/>
    </source>
</evidence>
<proteinExistence type="inferred from homology"/>
<comment type="caution">
    <text evidence="6">The sequence shown here is derived from an EMBL/GenBank/DDBJ whole genome shotgun (WGS) entry which is preliminary data.</text>
</comment>
<dbReference type="GO" id="GO:0003700">
    <property type="term" value="F:DNA-binding transcription factor activity"/>
    <property type="evidence" value="ECO:0007669"/>
    <property type="project" value="TreeGrafter"/>
</dbReference>
<keyword evidence="2" id="KW-0805">Transcription regulation</keyword>
<keyword evidence="3" id="KW-0238">DNA-binding</keyword>
<dbReference type="GO" id="GO:0032993">
    <property type="term" value="C:protein-DNA complex"/>
    <property type="evidence" value="ECO:0007669"/>
    <property type="project" value="TreeGrafter"/>
</dbReference>
<protein>
    <recommendedName>
        <fullName evidence="5">LysR substrate-binding domain-containing protein</fullName>
    </recommendedName>
</protein>
<gene>
    <name evidence="6" type="ORF">GCM10017566_55350</name>
</gene>
<evidence type="ECO:0000256" key="3">
    <source>
        <dbReference type="ARBA" id="ARBA00023125"/>
    </source>
</evidence>
<dbReference type="SUPFAM" id="SSF53850">
    <property type="entry name" value="Periplasmic binding protein-like II"/>
    <property type="match status" value="1"/>
</dbReference>
<organism evidence="6 7">
    <name type="scientific">Amycolatopsis bartoniae</name>
    <dbReference type="NCBI Taxonomy" id="941986"/>
    <lineage>
        <taxon>Bacteria</taxon>
        <taxon>Bacillati</taxon>
        <taxon>Actinomycetota</taxon>
        <taxon>Actinomycetes</taxon>
        <taxon>Pseudonocardiales</taxon>
        <taxon>Pseudonocardiaceae</taxon>
        <taxon>Amycolatopsis</taxon>
    </lineage>
</organism>
<dbReference type="AlphaFoldDB" id="A0A8H9J1Z6"/>
<accession>A0A8H9J1Z6</accession>
<reference evidence="6" key="2">
    <citation type="submission" date="2020-09" db="EMBL/GenBank/DDBJ databases">
        <authorList>
            <person name="Sun Q."/>
            <person name="Zhou Y."/>
        </authorList>
    </citation>
    <scope>NUCLEOTIDE SEQUENCE</scope>
    <source>
        <strain evidence="6">CGMCC 4.7679</strain>
    </source>
</reference>
<keyword evidence="4" id="KW-0804">Transcription</keyword>
<dbReference type="PANTHER" id="PTHR30346">
    <property type="entry name" value="TRANSCRIPTIONAL DUAL REGULATOR HCAR-RELATED"/>
    <property type="match status" value="1"/>
</dbReference>
<evidence type="ECO:0000256" key="2">
    <source>
        <dbReference type="ARBA" id="ARBA00023015"/>
    </source>
</evidence>
<reference evidence="6" key="1">
    <citation type="journal article" date="2014" name="Int. J. Syst. Evol. Microbiol.">
        <title>Complete genome sequence of Corynebacterium casei LMG S-19264T (=DSM 44701T), isolated from a smear-ripened cheese.</title>
        <authorList>
            <consortium name="US DOE Joint Genome Institute (JGI-PGF)"/>
            <person name="Walter F."/>
            <person name="Albersmeier A."/>
            <person name="Kalinowski J."/>
            <person name="Ruckert C."/>
        </authorList>
    </citation>
    <scope>NUCLEOTIDE SEQUENCE</scope>
    <source>
        <strain evidence="6">CGMCC 4.7679</strain>
    </source>
</reference>
<sequence>MWRCSCLGGEAPHLRISSLGCEADRLQLLVSSYNEDHPDQVPAKGVFADRREQVGDIHSGSVDVTLLRTPFDNRGLDSDRLWTDDYVALLGGGHRLAGRTVVEREELAGEVHPVWSVGPTAPVPGARWTGPDTSLLDWKPGPVVHDTGQYLSAIRLGEAIGLAPRTVVSAASPEGINVVPVVGLPPSELHVAWLATATSPDLARFVRHAGQLADH</sequence>
<dbReference type="GO" id="GO:0003677">
    <property type="term" value="F:DNA binding"/>
    <property type="evidence" value="ECO:0007669"/>
    <property type="project" value="UniProtKB-KW"/>
</dbReference>
<dbReference type="EMBL" id="BNAV01000010">
    <property type="protein sequence ID" value="GHF74479.1"/>
    <property type="molecule type" value="Genomic_DNA"/>
</dbReference>
<evidence type="ECO:0000313" key="7">
    <source>
        <dbReference type="Proteomes" id="UP000658656"/>
    </source>
</evidence>
<comment type="similarity">
    <text evidence="1">Belongs to the LysR transcriptional regulatory family.</text>
</comment>
<evidence type="ECO:0000313" key="6">
    <source>
        <dbReference type="EMBL" id="GHF74479.1"/>
    </source>
</evidence>
<dbReference type="Gene3D" id="3.40.190.10">
    <property type="entry name" value="Periplasmic binding protein-like II"/>
    <property type="match status" value="2"/>
</dbReference>
<evidence type="ECO:0000259" key="5">
    <source>
        <dbReference type="Pfam" id="PF03466"/>
    </source>
</evidence>
<dbReference type="InterPro" id="IPR005119">
    <property type="entry name" value="LysR_subst-bd"/>
</dbReference>